<keyword evidence="1" id="KW-0812">Transmembrane</keyword>
<name>A0A1W0W1T4_SORBI</name>
<proteinExistence type="predicted"/>
<dbReference type="InParanoid" id="A0A1W0W1T4"/>
<dbReference type="EMBL" id="CM000761">
    <property type="protein sequence ID" value="OQU88313.1"/>
    <property type="molecule type" value="Genomic_DNA"/>
</dbReference>
<accession>A0A1W0W1T4</accession>
<sequence>MLLSHPQPPVAAHPPLFPTLLFSRPMLPSRSPELPLLLHRSPAQWFYCLRRRQLFPSPFLLLPHGGAGLLPSRCCCLLHLVFFLLLPDRRARKSTFLNTDI</sequence>
<evidence type="ECO:0000256" key="1">
    <source>
        <dbReference type="SAM" id="Phobius"/>
    </source>
</evidence>
<reference evidence="2 3" key="1">
    <citation type="journal article" date="2009" name="Nature">
        <title>The Sorghum bicolor genome and the diversification of grasses.</title>
        <authorList>
            <person name="Paterson A.H."/>
            <person name="Bowers J.E."/>
            <person name="Bruggmann R."/>
            <person name="Dubchak I."/>
            <person name="Grimwood J."/>
            <person name="Gundlach H."/>
            <person name="Haberer G."/>
            <person name="Hellsten U."/>
            <person name="Mitros T."/>
            <person name="Poliakov A."/>
            <person name="Schmutz J."/>
            <person name="Spannagl M."/>
            <person name="Tang H."/>
            <person name="Wang X."/>
            <person name="Wicker T."/>
            <person name="Bharti A.K."/>
            <person name="Chapman J."/>
            <person name="Feltus F.A."/>
            <person name="Gowik U."/>
            <person name="Grigoriev I.V."/>
            <person name="Lyons E."/>
            <person name="Maher C.A."/>
            <person name="Martis M."/>
            <person name="Narechania A."/>
            <person name="Otillar R.P."/>
            <person name="Penning B.W."/>
            <person name="Salamov A.A."/>
            <person name="Wang Y."/>
            <person name="Zhang L."/>
            <person name="Carpita N.C."/>
            <person name="Freeling M."/>
            <person name="Gingle A.R."/>
            <person name="Hash C.T."/>
            <person name="Keller B."/>
            <person name="Klein P."/>
            <person name="Kresovich S."/>
            <person name="McCann M.C."/>
            <person name="Ming R."/>
            <person name="Peterson D.G."/>
            <person name="Mehboob-ur-Rahman"/>
            <person name="Ware D."/>
            <person name="Westhoff P."/>
            <person name="Mayer K.F."/>
            <person name="Messing J."/>
            <person name="Rokhsar D.S."/>
        </authorList>
    </citation>
    <scope>NUCLEOTIDE SEQUENCE [LARGE SCALE GENOMIC DNA]</scope>
    <source>
        <strain evidence="3">cv. BTx623</strain>
    </source>
</reference>
<reference evidence="3" key="2">
    <citation type="journal article" date="2018" name="Plant J.">
        <title>The Sorghum bicolor reference genome: improved assembly, gene annotations, a transcriptome atlas, and signatures of genome organization.</title>
        <authorList>
            <person name="McCormick R.F."/>
            <person name="Truong S.K."/>
            <person name="Sreedasyam A."/>
            <person name="Jenkins J."/>
            <person name="Shu S."/>
            <person name="Sims D."/>
            <person name="Kennedy M."/>
            <person name="Amirebrahimi M."/>
            <person name="Weers B.D."/>
            <person name="McKinley B."/>
            <person name="Mattison A."/>
            <person name="Morishige D.T."/>
            <person name="Grimwood J."/>
            <person name="Schmutz J."/>
            <person name="Mullet J.E."/>
        </authorList>
    </citation>
    <scope>NUCLEOTIDE SEQUENCE [LARGE SCALE GENOMIC DNA]</scope>
    <source>
        <strain evidence="3">cv. BTx623</strain>
    </source>
</reference>
<dbReference type="Proteomes" id="UP000000768">
    <property type="component" value="Chromosome 2"/>
</dbReference>
<dbReference type="Gramene" id="OQU88313">
    <property type="protein sequence ID" value="OQU88313"/>
    <property type="gene ID" value="SORBI_3002G009000"/>
</dbReference>
<dbReference type="AlphaFoldDB" id="A0A1W0W1T4"/>
<feature type="transmembrane region" description="Helical" evidence="1">
    <location>
        <begin position="66"/>
        <end position="86"/>
    </location>
</feature>
<gene>
    <name evidence="2" type="ORF">SORBI_3002G009000</name>
</gene>
<evidence type="ECO:0000313" key="3">
    <source>
        <dbReference type="Proteomes" id="UP000000768"/>
    </source>
</evidence>
<organism evidence="2 3">
    <name type="scientific">Sorghum bicolor</name>
    <name type="common">Sorghum</name>
    <name type="synonym">Sorghum vulgare</name>
    <dbReference type="NCBI Taxonomy" id="4558"/>
    <lineage>
        <taxon>Eukaryota</taxon>
        <taxon>Viridiplantae</taxon>
        <taxon>Streptophyta</taxon>
        <taxon>Embryophyta</taxon>
        <taxon>Tracheophyta</taxon>
        <taxon>Spermatophyta</taxon>
        <taxon>Magnoliopsida</taxon>
        <taxon>Liliopsida</taxon>
        <taxon>Poales</taxon>
        <taxon>Poaceae</taxon>
        <taxon>PACMAD clade</taxon>
        <taxon>Panicoideae</taxon>
        <taxon>Andropogonodae</taxon>
        <taxon>Andropogoneae</taxon>
        <taxon>Sorghinae</taxon>
        <taxon>Sorghum</taxon>
    </lineage>
</organism>
<keyword evidence="1" id="KW-1133">Transmembrane helix</keyword>
<keyword evidence="3" id="KW-1185">Reference proteome</keyword>
<keyword evidence="1" id="KW-0472">Membrane</keyword>
<protein>
    <submittedName>
        <fullName evidence="2">Uncharacterized protein</fullName>
    </submittedName>
</protein>
<evidence type="ECO:0000313" key="2">
    <source>
        <dbReference type="EMBL" id="OQU88313.1"/>
    </source>
</evidence>